<dbReference type="EMBL" id="CP017141">
    <property type="protein sequence ID" value="AOM78090.1"/>
    <property type="molecule type" value="Genomic_DNA"/>
</dbReference>
<evidence type="ECO:0000313" key="1">
    <source>
        <dbReference type="EMBL" id="AOM78090.1"/>
    </source>
</evidence>
<evidence type="ECO:0000313" key="2">
    <source>
        <dbReference type="Proteomes" id="UP000094313"/>
    </source>
</evidence>
<protein>
    <submittedName>
        <fullName evidence="1">Uncharacterized protein</fullName>
    </submittedName>
</protein>
<reference evidence="1 2" key="1">
    <citation type="submission" date="2016-08" db="EMBL/GenBank/DDBJ databases">
        <authorList>
            <person name="Seilhamer J.J."/>
        </authorList>
    </citation>
    <scope>NUCLEOTIDE SEQUENCE [LARGE SCALE GENOMIC DNA]</scope>
    <source>
        <strain evidence="1 2">DX4</strain>
    </source>
</reference>
<name>A0A1D7QHF2_9SPHI</name>
<gene>
    <name evidence="1" type="ORF">BFS30_13440</name>
</gene>
<keyword evidence="2" id="KW-1185">Reference proteome</keyword>
<dbReference type="OrthoDB" id="744825at2"/>
<proteinExistence type="predicted"/>
<organism evidence="1 2">
    <name type="scientific">Pedobacter steynii</name>
    <dbReference type="NCBI Taxonomy" id="430522"/>
    <lineage>
        <taxon>Bacteria</taxon>
        <taxon>Pseudomonadati</taxon>
        <taxon>Bacteroidota</taxon>
        <taxon>Sphingobacteriia</taxon>
        <taxon>Sphingobacteriales</taxon>
        <taxon>Sphingobacteriaceae</taxon>
        <taxon>Pedobacter</taxon>
    </lineage>
</organism>
<sequence length="291" mass="34258">MISKSIPPLFLILFLFIACSDQKKDKYPAIKYFPDFNSTSNNIHLEQLGTDGEDICRVYRSRDHKKLVVISRLINEPAKNYRLQVYDTSLKLVKKIDAPELDGLFGQDDQENIYAGKGYFEHDSYQYRPIIQMRVTDRPSNSGNELEIDKNTLLAMPERRDTLLSFQRKDYNGLFYYMKKSGKVYQIFFQNCAYCESQFNRDFSISEYRAADNGTDQILSPYDLLPKGWLQDNSIYYYQMKLEKEAVDFKISYPDESQASLLKKIDFAGKSFLFYKQTSQKNRRLYFFKAN</sequence>
<dbReference type="RefSeq" id="WP_069379761.1">
    <property type="nucleotide sequence ID" value="NZ_CP017141.1"/>
</dbReference>
<dbReference type="PROSITE" id="PS51257">
    <property type="entry name" value="PROKAR_LIPOPROTEIN"/>
    <property type="match status" value="1"/>
</dbReference>
<accession>A0A1D7QHF2</accession>
<dbReference type="Proteomes" id="UP000094313">
    <property type="component" value="Chromosome"/>
</dbReference>
<dbReference type="KEGG" id="psty:BFS30_13440"/>
<dbReference type="AlphaFoldDB" id="A0A1D7QHF2"/>